<dbReference type="GeneID" id="39595507"/>
<dbReference type="EMBL" id="RCNU01000003">
    <property type="protein sequence ID" value="RWQ97058.1"/>
    <property type="molecule type" value="Genomic_DNA"/>
</dbReference>
<dbReference type="InterPro" id="IPR050358">
    <property type="entry name" value="RSE1/DDB1/CFT1"/>
</dbReference>
<dbReference type="Gene3D" id="2.130.10.10">
    <property type="entry name" value="YVTN repeat-like/Quinoprotein amine dehydrogenase"/>
    <property type="match status" value="2"/>
</dbReference>
<dbReference type="InterPro" id="IPR015943">
    <property type="entry name" value="WD40/YVTN_repeat-like_dom_sf"/>
</dbReference>
<dbReference type="VEuPathDB" id="FungiDB:C8Q69DRAFT_214439"/>
<dbReference type="Pfam" id="PF10433">
    <property type="entry name" value="Beta-prop_RSE1_1st"/>
    <property type="match status" value="1"/>
</dbReference>
<organism evidence="6 7">
    <name type="scientific">Byssochlamys spectabilis</name>
    <name type="common">Paecilomyces variotii</name>
    <dbReference type="NCBI Taxonomy" id="264951"/>
    <lineage>
        <taxon>Eukaryota</taxon>
        <taxon>Fungi</taxon>
        <taxon>Dikarya</taxon>
        <taxon>Ascomycota</taxon>
        <taxon>Pezizomycotina</taxon>
        <taxon>Eurotiomycetes</taxon>
        <taxon>Eurotiomycetidae</taxon>
        <taxon>Eurotiales</taxon>
        <taxon>Thermoascaceae</taxon>
        <taxon>Paecilomyces</taxon>
    </lineage>
</organism>
<reference evidence="6 7" key="1">
    <citation type="journal article" date="2018" name="Front. Microbiol.">
        <title>Genomic and genetic insights into a cosmopolitan fungus, Paecilomyces variotii (Eurotiales).</title>
        <authorList>
            <person name="Urquhart A.S."/>
            <person name="Mondo S.J."/>
            <person name="Makela M.R."/>
            <person name="Hane J.K."/>
            <person name="Wiebenga A."/>
            <person name="He G."/>
            <person name="Mihaltcheva S."/>
            <person name="Pangilinan J."/>
            <person name="Lipzen A."/>
            <person name="Barry K."/>
            <person name="de Vries R.P."/>
            <person name="Grigoriev I.V."/>
            <person name="Idnurm A."/>
        </authorList>
    </citation>
    <scope>NUCLEOTIDE SEQUENCE [LARGE SCALE GENOMIC DNA]</scope>
    <source>
        <strain evidence="6 7">CBS 101075</strain>
    </source>
</reference>
<comment type="caution">
    <text evidence="6">The sequence shown here is derived from an EMBL/GenBank/DDBJ whole genome shotgun (WGS) entry which is preliminary data.</text>
</comment>
<comment type="subcellular location">
    <subcellularLocation>
        <location evidence="1">Nucleus</location>
    </subcellularLocation>
</comment>
<feature type="domain" description="RSE1/DDB1/CPSF1 first beta-propeller" evidence="5">
    <location>
        <begin position="58"/>
        <end position="455"/>
    </location>
</feature>
<accession>A0A443HYY1</accession>
<gene>
    <name evidence="6" type="ORF">C8Q69DRAFT_214439</name>
</gene>
<keyword evidence="7" id="KW-1185">Reference proteome</keyword>
<protein>
    <submittedName>
        <fullName evidence="6">Mono-functional DNA-alkylating methyl methanesulfonate N-term-domain-containing protein</fullName>
    </submittedName>
</protein>
<evidence type="ECO:0000256" key="1">
    <source>
        <dbReference type="ARBA" id="ARBA00004123"/>
    </source>
</evidence>
<name>A0A443HYY1_BYSSP</name>
<sequence>MALQAAHLVNGVWTTRRIDISDLLVQDRARRPDLRRDAEPPRPKVGLLSQTVIRSPIVQWILPARLRSKFHNDVAFVGERSVHLKEAVLGVHLEDVTTKADFDSNIIAAKVINACTELTWEAQMKMGAGNATSSQNSDIHDALPPQILVLTLESRELVFLYCAVKSPVKDPHFIHLRRPLPCDVSSLERFGRHVAVDPRSRAMAVAASADYFGVFILRSSDTLQSQMMRGNLDPISEERFFRVDGDILFMDFLYPKAEDGDRIILLLLVSKNQNTQVVCYDWEATGSLKQAHPRVTTRPLPAEDRLPTILVPLTKATSFMLITTVSMAVYRNILDPRADKQPHRYPLPRPDQELRRCPLWTRWARPFRNWLYNQKHDDIYLCREDGKIFYLEIGNDGEIEHQSHLGQLGCDVDAAFDILDIGFQGGDLLLVAGNMGDGGLFIQKAREHPTCVQKFLNWAPVIDSVIVDTTSSDIGRSRHPSSKGNLSHERLFACTGSTIGQGAIVELRHGIEARVGLVIPLDHLSGTRDIWTMSDNVEGGTYLLASDPVSSTLLYLPTDTGEEIYAMDESQSGLDFFAHTLAGGCTPSGVIIQVTNHSINLTSPRTELLDHCFRYESHESVITAAVSGRLSLIATAVRVNDNVFVHLGKASSSSTALTVERVGEPLLFPHEPISLLIQSLGPYSLVFVGTANGKVIVYRVEENHAVLWSEHDIVLTEEIEASKAIESLVMVSSDDGGKEARCTLFCGLRSGILVPLEMHHSAEGGVEKIEQVHIQRLGQTTVRLSSNPTQEDFALVLCGDKFWHLKHANDGDYTLQKIWVTDQSNPSYLQGSIDVATLIDAQDDPRPDSLAGSLVCISEGQLLICTLDKNAGPVPRRIHLPGSANRLIYSKYLNSLVVSYTLVELDTETDPIKRYSRPTIEFIDLDSQNPEVRNPGPSMRDLDARQPWRPSGASGEKITCLLDWMPKRDGAEYHFIVIGTARKHQEEKGRIIFLQTQRDRATGQIECVVKHVHKFEGAVHAVAPYGDFTLMVATGYDIVPLEPKFSEKRWVRSARYRLTSPAVSISVHEPFLYLSTSRESLVVLKITDDKLVLYSHDRVKREGVSHFHIGGEAKLTLATSRGGTVSALTEIGVTTNDKVMPAPLAEAHLPVSIMKLNPSHTISSSPSATVTYGTALDGTVYRLTTLTEKEWRLLRFLQNICMRDPIICPFGSVRKRRWIPAEIEPSTTKPSTMHVNGDILSRLLSHGSDYLRQMLSIEYDSHGTGNTTTSTSTAMERFSDLAVEVFGESENPVKNVIEWLRNILAINL</sequence>
<dbReference type="Pfam" id="PF03178">
    <property type="entry name" value="CPSF_A"/>
    <property type="match status" value="1"/>
</dbReference>
<dbReference type="PANTHER" id="PTHR10644">
    <property type="entry name" value="DNA REPAIR/RNA PROCESSING CPSF FAMILY"/>
    <property type="match status" value="1"/>
</dbReference>
<proteinExistence type="predicted"/>
<evidence type="ECO:0000313" key="7">
    <source>
        <dbReference type="Proteomes" id="UP000283841"/>
    </source>
</evidence>
<evidence type="ECO:0000256" key="2">
    <source>
        <dbReference type="ARBA" id="ARBA00023242"/>
    </source>
</evidence>
<feature type="region of interest" description="Disordered" evidence="3">
    <location>
        <begin position="927"/>
        <end position="951"/>
    </location>
</feature>
<dbReference type="GO" id="GO:0003676">
    <property type="term" value="F:nucleic acid binding"/>
    <property type="evidence" value="ECO:0007669"/>
    <property type="project" value="InterPro"/>
</dbReference>
<dbReference type="GO" id="GO:0005634">
    <property type="term" value="C:nucleus"/>
    <property type="evidence" value="ECO:0007669"/>
    <property type="project" value="UniProtKB-SubCell"/>
</dbReference>
<evidence type="ECO:0000259" key="5">
    <source>
        <dbReference type="Pfam" id="PF10433"/>
    </source>
</evidence>
<keyword evidence="2" id="KW-0539">Nucleus</keyword>
<evidence type="ECO:0000259" key="4">
    <source>
        <dbReference type="Pfam" id="PF03178"/>
    </source>
</evidence>
<feature type="domain" description="RSE1/DDB1/CPSF1 C-terminal" evidence="4">
    <location>
        <begin position="972"/>
        <end position="1199"/>
    </location>
</feature>
<dbReference type="GO" id="GO:0006397">
    <property type="term" value="P:mRNA processing"/>
    <property type="evidence" value="ECO:0007669"/>
    <property type="project" value="UniProtKB-KW"/>
</dbReference>
<dbReference type="RefSeq" id="XP_028486703.1">
    <property type="nucleotide sequence ID" value="XM_028626230.1"/>
</dbReference>
<dbReference type="Proteomes" id="UP000283841">
    <property type="component" value="Unassembled WGS sequence"/>
</dbReference>
<dbReference type="InterPro" id="IPR004871">
    <property type="entry name" value="RSE1/DDB1/CPSF1_C"/>
</dbReference>
<dbReference type="STRING" id="264951.A0A443HYY1"/>
<evidence type="ECO:0000256" key="3">
    <source>
        <dbReference type="SAM" id="MobiDB-lite"/>
    </source>
</evidence>
<evidence type="ECO:0000313" key="6">
    <source>
        <dbReference type="EMBL" id="RWQ97058.1"/>
    </source>
</evidence>
<dbReference type="InterPro" id="IPR018846">
    <property type="entry name" value="Beta-prop_RSE1/DDB1/CPSF1_1st"/>
</dbReference>